<dbReference type="FunCoup" id="A0A2P6N5Z2">
    <property type="interactions" value="82"/>
</dbReference>
<keyword evidence="1" id="KW-0732">Signal</keyword>
<dbReference type="OrthoDB" id="16653at2759"/>
<dbReference type="InParanoid" id="A0A2P6N5Z2"/>
<name>A0A2P6N5Z2_9EUKA</name>
<feature type="domain" description="GH84" evidence="2">
    <location>
        <begin position="20"/>
        <end position="298"/>
    </location>
</feature>
<dbReference type="Proteomes" id="UP000241769">
    <property type="component" value="Unassembled WGS sequence"/>
</dbReference>
<dbReference type="InterPro" id="IPR011496">
    <property type="entry name" value="O-GlcNAcase_cat"/>
</dbReference>
<organism evidence="3 4">
    <name type="scientific">Planoprotostelium fungivorum</name>
    <dbReference type="NCBI Taxonomy" id="1890364"/>
    <lineage>
        <taxon>Eukaryota</taxon>
        <taxon>Amoebozoa</taxon>
        <taxon>Evosea</taxon>
        <taxon>Variosea</taxon>
        <taxon>Cavosteliida</taxon>
        <taxon>Cavosteliaceae</taxon>
        <taxon>Planoprotostelium</taxon>
    </lineage>
</organism>
<feature type="signal peptide" evidence="1">
    <location>
        <begin position="1"/>
        <end position="20"/>
    </location>
</feature>
<keyword evidence="4" id="KW-1185">Reference proteome</keyword>
<dbReference type="AlphaFoldDB" id="A0A2P6N5Z2"/>
<evidence type="ECO:0000313" key="3">
    <source>
        <dbReference type="EMBL" id="PRP79369.1"/>
    </source>
</evidence>
<dbReference type="PROSITE" id="PS52009">
    <property type="entry name" value="GH84"/>
    <property type="match status" value="1"/>
</dbReference>
<evidence type="ECO:0000313" key="4">
    <source>
        <dbReference type="Proteomes" id="UP000241769"/>
    </source>
</evidence>
<dbReference type="SUPFAM" id="SSF51445">
    <property type="entry name" value="(Trans)glycosidases"/>
    <property type="match status" value="1"/>
</dbReference>
<sequence>MIASIALVLCIFSVVESTSAFNGLIEGYNWQQSQSIGGEYDQYTYQMRDSLIEYVGKKTTLRAYIYSPQDSEESPFTLTPWSPDAKSNWCNTITKANNVGVKVIMGIHPRYIDDYTTTLNAVKAKLNDFSACGIDRFIMSFDDVAGAGTTGQQQQQAKLATAVNGYKSIKLVGIVPASYSRSISGTSDNNSWGQSMSSLLSKLNSSISIIVTGTDIVPSKITANDYPHYGPTRQTLFFDNWIATDSRDRITTSQAPQRAPAIYNESPTILGTVLNLAFPPERVIHQVYAMDVRSRNGSYASAAAAAAWTDYLRTYRPDVLSQYDNDQQVAADLQGVLDQGLESNDDIVNSYPNLQPLFQN</sequence>
<evidence type="ECO:0000256" key="1">
    <source>
        <dbReference type="SAM" id="SignalP"/>
    </source>
</evidence>
<dbReference type="Pfam" id="PF07555">
    <property type="entry name" value="NAGidase"/>
    <property type="match status" value="1"/>
</dbReference>
<evidence type="ECO:0000259" key="2">
    <source>
        <dbReference type="PROSITE" id="PS52009"/>
    </source>
</evidence>
<reference evidence="3 4" key="1">
    <citation type="journal article" date="2018" name="Genome Biol. Evol.">
        <title>Multiple Roots of Fruiting Body Formation in Amoebozoa.</title>
        <authorList>
            <person name="Hillmann F."/>
            <person name="Forbes G."/>
            <person name="Novohradska S."/>
            <person name="Ferling I."/>
            <person name="Riege K."/>
            <person name="Groth M."/>
            <person name="Westermann M."/>
            <person name="Marz M."/>
            <person name="Spaller T."/>
            <person name="Winckler T."/>
            <person name="Schaap P."/>
            <person name="Glockner G."/>
        </authorList>
    </citation>
    <scope>NUCLEOTIDE SEQUENCE [LARGE SCALE GENOMIC DNA]</scope>
    <source>
        <strain evidence="3 4">Jena</strain>
    </source>
</reference>
<dbReference type="STRING" id="1890364.A0A2P6N5Z2"/>
<dbReference type="InterPro" id="IPR017853">
    <property type="entry name" value="GH"/>
</dbReference>
<accession>A0A2P6N5Z2</accession>
<gene>
    <name evidence="3" type="ORF">PROFUN_12919</name>
</gene>
<comment type="caution">
    <text evidence="3">The sequence shown here is derived from an EMBL/GenBank/DDBJ whole genome shotgun (WGS) entry which is preliminary data.</text>
</comment>
<dbReference type="EMBL" id="MDYQ01000186">
    <property type="protein sequence ID" value="PRP79369.1"/>
    <property type="molecule type" value="Genomic_DNA"/>
</dbReference>
<feature type="chain" id="PRO_5015167199" description="GH84 domain-containing protein" evidence="1">
    <location>
        <begin position="21"/>
        <end position="360"/>
    </location>
</feature>
<proteinExistence type="predicted"/>
<protein>
    <recommendedName>
        <fullName evidence="2">GH84 domain-containing protein</fullName>
    </recommendedName>
</protein>
<dbReference type="Gene3D" id="3.20.20.80">
    <property type="entry name" value="Glycosidases"/>
    <property type="match status" value="1"/>
</dbReference>